<keyword evidence="4" id="KW-1185">Reference proteome</keyword>
<evidence type="ECO:0000313" key="4">
    <source>
        <dbReference type="Proteomes" id="UP000887560"/>
    </source>
</evidence>
<reference evidence="5" key="1">
    <citation type="submission" date="2022-11" db="UniProtKB">
        <authorList>
            <consortium name="WormBaseParasite"/>
        </authorList>
    </citation>
    <scope>IDENTIFICATION</scope>
</reference>
<dbReference type="SMART" id="SM00397">
    <property type="entry name" value="t_SNARE"/>
    <property type="match status" value="1"/>
</dbReference>
<dbReference type="Gene3D" id="1.20.58.70">
    <property type="match status" value="1"/>
</dbReference>
<evidence type="ECO:0000256" key="2">
    <source>
        <dbReference type="SAM" id="Phobius"/>
    </source>
</evidence>
<evidence type="ECO:0000259" key="3">
    <source>
        <dbReference type="PROSITE" id="PS50192"/>
    </source>
</evidence>
<dbReference type="GO" id="GO:0008021">
    <property type="term" value="C:synaptic vesicle"/>
    <property type="evidence" value="ECO:0007669"/>
    <property type="project" value="TreeGrafter"/>
</dbReference>
<proteinExistence type="inferred from homology"/>
<dbReference type="InterPro" id="IPR010989">
    <property type="entry name" value="SNARE"/>
</dbReference>
<dbReference type="Pfam" id="PF05739">
    <property type="entry name" value="SNARE"/>
    <property type="match status" value="1"/>
</dbReference>
<dbReference type="GO" id="GO:0006886">
    <property type="term" value="P:intracellular protein transport"/>
    <property type="evidence" value="ECO:0007669"/>
    <property type="project" value="TreeGrafter"/>
</dbReference>
<dbReference type="InterPro" id="IPR000727">
    <property type="entry name" value="T_SNARE_dom"/>
</dbReference>
<feature type="domain" description="T-SNARE coiled-coil homology" evidence="3">
    <location>
        <begin position="77"/>
        <end position="139"/>
    </location>
</feature>
<dbReference type="PANTHER" id="PTHR19957">
    <property type="entry name" value="SYNTAXIN"/>
    <property type="match status" value="1"/>
</dbReference>
<dbReference type="GO" id="GO:0048278">
    <property type="term" value="P:vesicle docking"/>
    <property type="evidence" value="ECO:0007669"/>
    <property type="project" value="TreeGrafter"/>
</dbReference>
<keyword evidence="2" id="KW-1133">Transmembrane helix</keyword>
<dbReference type="GO" id="GO:0031201">
    <property type="term" value="C:SNARE complex"/>
    <property type="evidence" value="ECO:0007669"/>
    <property type="project" value="TreeGrafter"/>
</dbReference>
<dbReference type="InterPro" id="IPR045242">
    <property type="entry name" value="Syntaxin"/>
</dbReference>
<dbReference type="AlphaFoldDB" id="A0A915NAZ4"/>
<evidence type="ECO:0000256" key="1">
    <source>
        <dbReference type="ARBA" id="ARBA00009063"/>
    </source>
</evidence>
<comment type="similarity">
    <text evidence="1">Belongs to the syntaxin family.</text>
</comment>
<protein>
    <submittedName>
        <fullName evidence="5">t-SNARE coiled-coil homology domain-containing protein</fullName>
    </submittedName>
</protein>
<sequence length="174" mass="20494">MFQKLSENNNCKRQQKLQTDRLMDHFVGVLNQLQAAKRKAATYEKSKIKDVSDQQINEEIMDFKLRQQIQQQQQNNLEEIRERQKTLSSLEKDIGDINQILTDLSQMVYNQNEVVETIESNIEVAAVEMQQGNLQIAQANEYQIKSRKKKLILSIFCFLVLCIFLIIFWILIKK</sequence>
<organism evidence="4 5">
    <name type="scientific">Meloidogyne floridensis</name>
    <dbReference type="NCBI Taxonomy" id="298350"/>
    <lineage>
        <taxon>Eukaryota</taxon>
        <taxon>Metazoa</taxon>
        <taxon>Ecdysozoa</taxon>
        <taxon>Nematoda</taxon>
        <taxon>Chromadorea</taxon>
        <taxon>Rhabditida</taxon>
        <taxon>Tylenchina</taxon>
        <taxon>Tylenchomorpha</taxon>
        <taxon>Tylenchoidea</taxon>
        <taxon>Meloidogynidae</taxon>
        <taxon>Meloidogyninae</taxon>
        <taxon>Meloidogyne</taxon>
    </lineage>
</organism>
<dbReference type="Gene3D" id="1.20.5.110">
    <property type="match status" value="1"/>
</dbReference>
<accession>A0A915NAZ4</accession>
<keyword evidence="2" id="KW-0812">Transmembrane</keyword>
<dbReference type="PANTHER" id="PTHR19957:SF411">
    <property type="entry name" value="LD23667P"/>
    <property type="match status" value="1"/>
</dbReference>
<dbReference type="SUPFAM" id="SSF47661">
    <property type="entry name" value="t-snare proteins"/>
    <property type="match status" value="1"/>
</dbReference>
<feature type="transmembrane region" description="Helical" evidence="2">
    <location>
        <begin position="151"/>
        <end position="172"/>
    </location>
</feature>
<name>A0A915NAZ4_9BILA</name>
<dbReference type="Proteomes" id="UP000887560">
    <property type="component" value="Unplaced"/>
</dbReference>
<evidence type="ECO:0000313" key="5">
    <source>
        <dbReference type="WBParaSite" id="scf7180000416312.g253"/>
    </source>
</evidence>
<dbReference type="GO" id="GO:0000149">
    <property type="term" value="F:SNARE binding"/>
    <property type="evidence" value="ECO:0007669"/>
    <property type="project" value="TreeGrafter"/>
</dbReference>
<dbReference type="PROSITE" id="PS50192">
    <property type="entry name" value="T_SNARE"/>
    <property type="match status" value="1"/>
</dbReference>
<keyword evidence="2" id="KW-0472">Membrane</keyword>
<dbReference type="WBParaSite" id="scf7180000416312.g253">
    <property type="protein sequence ID" value="scf7180000416312.g253"/>
    <property type="gene ID" value="scf7180000416312.g253"/>
</dbReference>
<dbReference type="GO" id="GO:0005484">
    <property type="term" value="F:SNAP receptor activity"/>
    <property type="evidence" value="ECO:0007669"/>
    <property type="project" value="TreeGrafter"/>
</dbReference>
<dbReference type="GO" id="GO:0006906">
    <property type="term" value="P:vesicle fusion"/>
    <property type="evidence" value="ECO:0007669"/>
    <property type="project" value="TreeGrafter"/>
</dbReference>